<organism evidence="3 4">
    <name type="scientific">Podospora pseudoanserina</name>
    <dbReference type="NCBI Taxonomy" id="2609844"/>
    <lineage>
        <taxon>Eukaryota</taxon>
        <taxon>Fungi</taxon>
        <taxon>Dikarya</taxon>
        <taxon>Ascomycota</taxon>
        <taxon>Pezizomycotina</taxon>
        <taxon>Sordariomycetes</taxon>
        <taxon>Sordariomycetidae</taxon>
        <taxon>Sordariales</taxon>
        <taxon>Podosporaceae</taxon>
        <taxon>Podospora</taxon>
    </lineage>
</organism>
<protein>
    <submittedName>
        <fullName evidence="3">Uncharacterized protein</fullName>
    </submittedName>
</protein>
<keyword evidence="2" id="KW-0812">Transmembrane</keyword>
<comment type="caution">
    <text evidence="3">The sequence shown here is derived from an EMBL/GenBank/DDBJ whole genome shotgun (WGS) entry which is preliminary data.</text>
</comment>
<evidence type="ECO:0000256" key="2">
    <source>
        <dbReference type="SAM" id="Phobius"/>
    </source>
</evidence>
<evidence type="ECO:0000313" key="3">
    <source>
        <dbReference type="EMBL" id="KAK4682275.1"/>
    </source>
</evidence>
<feature type="transmembrane region" description="Helical" evidence="2">
    <location>
        <begin position="82"/>
        <end position="101"/>
    </location>
</feature>
<evidence type="ECO:0000313" key="4">
    <source>
        <dbReference type="Proteomes" id="UP001323617"/>
    </source>
</evidence>
<feature type="coiled-coil region" evidence="1">
    <location>
        <begin position="497"/>
        <end position="524"/>
    </location>
</feature>
<evidence type="ECO:0000256" key="1">
    <source>
        <dbReference type="SAM" id="Coils"/>
    </source>
</evidence>
<keyword evidence="1" id="KW-0175">Coiled coil</keyword>
<keyword evidence="4" id="KW-1185">Reference proteome</keyword>
<dbReference type="RefSeq" id="XP_062805745.1">
    <property type="nucleotide sequence ID" value="XM_062942745.1"/>
</dbReference>
<gene>
    <name evidence="3" type="ORF">QC764_114920</name>
</gene>
<keyword evidence="2" id="KW-1133">Transmembrane helix</keyword>
<sequence length="582" mass="66491">MSSLSTVTMRSSRLMLRRAGAQTAQRNFFQAAVARHNLRARPDVPFLSVPSSSTSTWVTRVRHMTTERRAQLRYEILTGIKYVGYIWIAGFAIFGISFAYFCERNERDYPTTEEWSFMTRFRMRMANIALYDPKHGNAVDWIQVGHWIDTVIKRLHDPEFEGAGLKDAPDGPKGTKDITAKSEEWRRAYFDAMMFWAKAAEHMEGWVWDTANGGTFPPGTMIGPSNPYPKPVPPGFRKAPREEDCILRHDNPNEIYLKILNTVGFTDRQKIDAGLAYGSWLEYKGIAGPASIIYEDALHLALKQIENTTPAPPLDPKAMTLNEEAGLPSENLLNTLTAYADFRARQGDINFALPVYISLLKARRSLPLPSELDLTSQLRKVKPSSQNRGFWSGVYNACAKIFTPPPYPEGPGDGIAPPIRNAAERCQEAALSLHIGEIMYATNPDAREEGLSWTREAVDVAEEQLHKINPNLREMKPVRRVCRDCLVTGLENWGKMVARLQREEQARREELERQQQRMATTKENNRGWFGGLWGERQAQREQEVTDRWSAEEKVIEERQRRVKDFVEDLRQPDRGWLSFLKA</sequence>
<dbReference type="EMBL" id="JAFFHC010000001">
    <property type="protein sequence ID" value="KAK4682275.1"/>
    <property type="molecule type" value="Genomic_DNA"/>
</dbReference>
<keyword evidence="2" id="KW-0472">Membrane</keyword>
<name>A0ABR0IQ40_9PEZI</name>
<dbReference type="GeneID" id="87963610"/>
<dbReference type="Proteomes" id="UP001323617">
    <property type="component" value="Unassembled WGS sequence"/>
</dbReference>
<reference evidence="3 4" key="1">
    <citation type="journal article" date="2023" name="bioRxiv">
        <title>High-quality genome assemblies of four members of thePodospora anserinaspecies complex.</title>
        <authorList>
            <person name="Ament-Velasquez S.L."/>
            <person name="Vogan A.A."/>
            <person name="Wallerman O."/>
            <person name="Hartmann F."/>
            <person name="Gautier V."/>
            <person name="Silar P."/>
            <person name="Giraud T."/>
            <person name="Johannesson H."/>
        </authorList>
    </citation>
    <scope>NUCLEOTIDE SEQUENCE [LARGE SCALE GENOMIC DNA]</scope>
    <source>
        <strain evidence="3 4">CBS 124.78</strain>
    </source>
</reference>
<accession>A0ABR0IQ40</accession>
<proteinExistence type="predicted"/>